<gene>
    <name evidence="9" type="primary">secF</name>
    <name evidence="11" type="ORF">A3J66_02900</name>
</gene>
<dbReference type="Gene3D" id="1.20.1640.10">
    <property type="entry name" value="Multidrug efflux transporter AcrB transmembrane domain"/>
    <property type="match status" value="1"/>
</dbReference>
<feature type="transmembrane region" description="Helical" evidence="9">
    <location>
        <begin position="12"/>
        <end position="32"/>
    </location>
</feature>
<proteinExistence type="inferred from homology"/>
<name>A0A1F6M452_9BACT</name>
<evidence type="ECO:0000256" key="8">
    <source>
        <dbReference type="ARBA" id="ARBA00023136"/>
    </source>
</evidence>
<comment type="subcellular location">
    <subcellularLocation>
        <location evidence="1 9">Cell membrane</location>
        <topology evidence="1 9">Multi-pass membrane protein</topology>
    </subcellularLocation>
</comment>
<feature type="domain" description="Protein export membrane protein SecD/SecF C-terminal" evidence="10">
    <location>
        <begin position="139"/>
        <end position="334"/>
    </location>
</feature>
<dbReference type="GO" id="GO:0005886">
    <property type="term" value="C:plasma membrane"/>
    <property type="evidence" value="ECO:0007669"/>
    <property type="project" value="UniProtKB-SubCell"/>
</dbReference>
<evidence type="ECO:0000313" key="12">
    <source>
        <dbReference type="Proteomes" id="UP000176282"/>
    </source>
</evidence>
<evidence type="ECO:0000259" key="10">
    <source>
        <dbReference type="Pfam" id="PF02355"/>
    </source>
</evidence>
<sequence length="341" mass="37282">MNFPIVEKRKYFFGVSLVLTMTSIILLFVYGLKPGLDFTGGTLLEVEFTSTRPEVTAVQEALVPQNLGSIVVQPVGEQGLILKTRFVSEEEHQQILGVLRGLTTANTTSPDTATGAKPDIQIEATAGSNVTVNIEDATANENARPEVIEKRLETIGPVISAELRSRAIQTGIWVSLAIIAYIAYSFRKVSRPVQSWKYGLVAVVALFHNVMLTLGVFILLGKYQGVEIDIPLVVALLTILGASVNDTIVVFDRIREKLIRHSGRNFAETVNIAINETIGRSINISLAIVLTLTALIFYGGDSIHYFSLALLIGIIVGTYSSIFVASPLLVAWEEQRLKRRA</sequence>
<evidence type="ECO:0000256" key="1">
    <source>
        <dbReference type="ARBA" id="ARBA00004651"/>
    </source>
</evidence>
<keyword evidence="6 9" id="KW-1133">Transmembrane helix</keyword>
<comment type="similarity">
    <text evidence="9">Belongs to the SecD/SecF family. SecF subfamily.</text>
</comment>
<evidence type="ECO:0000256" key="6">
    <source>
        <dbReference type="ARBA" id="ARBA00022989"/>
    </source>
</evidence>
<dbReference type="InterPro" id="IPR022646">
    <property type="entry name" value="SecD/SecF_CS"/>
</dbReference>
<dbReference type="AlphaFoldDB" id="A0A1F6M452"/>
<dbReference type="GO" id="GO:0006605">
    <property type="term" value="P:protein targeting"/>
    <property type="evidence" value="ECO:0007669"/>
    <property type="project" value="UniProtKB-UniRule"/>
</dbReference>
<dbReference type="PANTHER" id="PTHR30081:SF8">
    <property type="entry name" value="PROTEIN TRANSLOCASE SUBUNIT SECF"/>
    <property type="match status" value="1"/>
</dbReference>
<evidence type="ECO:0000256" key="5">
    <source>
        <dbReference type="ARBA" id="ARBA00022927"/>
    </source>
</evidence>
<dbReference type="InterPro" id="IPR022813">
    <property type="entry name" value="SecD/SecF_arch_bac"/>
</dbReference>
<dbReference type="GO" id="GO:0043952">
    <property type="term" value="P:protein transport by the Sec complex"/>
    <property type="evidence" value="ECO:0007669"/>
    <property type="project" value="UniProtKB-UniRule"/>
</dbReference>
<dbReference type="Pfam" id="PF02355">
    <property type="entry name" value="SecD_SecF_C"/>
    <property type="match status" value="1"/>
</dbReference>
<keyword evidence="5 9" id="KW-0653">Protein transport</keyword>
<evidence type="ECO:0000256" key="9">
    <source>
        <dbReference type="HAMAP-Rule" id="MF_01464"/>
    </source>
</evidence>
<keyword evidence="4 9" id="KW-0812">Transmembrane</keyword>
<dbReference type="EMBL" id="MFQB01000036">
    <property type="protein sequence ID" value="OGH66386.1"/>
    <property type="molecule type" value="Genomic_DNA"/>
</dbReference>
<evidence type="ECO:0000313" key="11">
    <source>
        <dbReference type="EMBL" id="OGH66386.1"/>
    </source>
</evidence>
<keyword evidence="2 9" id="KW-0813">Transport</keyword>
<comment type="function">
    <text evidence="9">Part of the Sec protein translocase complex. Interacts with the SecYEG preprotein conducting channel. SecDF uses the proton motive force (PMF) to complete protein translocation after the ATP-dependent function of SecA.</text>
</comment>
<dbReference type="Pfam" id="PF07549">
    <property type="entry name" value="Sec_GG"/>
    <property type="match status" value="1"/>
</dbReference>
<evidence type="ECO:0000256" key="3">
    <source>
        <dbReference type="ARBA" id="ARBA00022475"/>
    </source>
</evidence>
<keyword evidence="8 9" id="KW-0472">Membrane</keyword>
<dbReference type="STRING" id="1798680.A3J66_02900"/>
<protein>
    <recommendedName>
        <fullName evidence="9">Protein-export membrane protein SecF</fullName>
    </recommendedName>
</protein>
<dbReference type="Proteomes" id="UP000176282">
    <property type="component" value="Unassembled WGS sequence"/>
</dbReference>
<feature type="transmembrane region" description="Helical" evidence="9">
    <location>
        <begin position="305"/>
        <end position="332"/>
    </location>
</feature>
<dbReference type="HAMAP" id="MF_01464_B">
    <property type="entry name" value="SecF_B"/>
    <property type="match status" value="1"/>
</dbReference>
<dbReference type="NCBIfam" id="TIGR00966">
    <property type="entry name" value="transloc_SecF"/>
    <property type="match status" value="1"/>
</dbReference>
<feature type="transmembrane region" description="Helical" evidence="9">
    <location>
        <begin position="167"/>
        <end position="186"/>
    </location>
</feature>
<dbReference type="InterPro" id="IPR048634">
    <property type="entry name" value="SecD_SecF_C"/>
</dbReference>
<feature type="transmembrane region" description="Helical" evidence="9">
    <location>
        <begin position="198"/>
        <end position="220"/>
    </location>
</feature>
<feature type="transmembrane region" description="Helical" evidence="9">
    <location>
        <begin position="232"/>
        <end position="251"/>
    </location>
</feature>
<comment type="caution">
    <text evidence="11">The sequence shown here is derived from an EMBL/GenBank/DDBJ whole genome shotgun (WGS) entry which is preliminary data.</text>
</comment>
<keyword evidence="3 9" id="KW-1003">Cell membrane</keyword>
<dbReference type="InterPro" id="IPR022645">
    <property type="entry name" value="SecD/SecF_bac"/>
</dbReference>
<reference evidence="11 12" key="1">
    <citation type="journal article" date="2016" name="Nat. Commun.">
        <title>Thousands of microbial genomes shed light on interconnected biogeochemical processes in an aquifer system.</title>
        <authorList>
            <person name="Anantharaman K."/>
            <person name="Brown C.T."/>
            <person name="Hug L.A."/>
            <person name="Sharon I."/>
            <person name="Castelle C.J."/>
            <person name="Probst A.J."/>
            <person name="Thomas B.C."/>
            <person name="Singh A."/>
            <person name="Wilkins M.J."/>
            <person name="Karaoz U."/>
            <person name="Brodie E.L."/>
            <person name="Williams K.H."/>
            <person name="Hubbard S.S."/>
            <person name="Banfield J.F."/>
        </authorList>
    </citation>
    <scope>NUCLEOTIDE SEQUENCE [LARGE SCALE GENOMIC DNA]</scope>
</reference>
<dbReference type="InterPro" id="IPR005665">
    <property type="entry name" value="SecF_bac"/>
</dbReference>
<accession>A0A1F6M452</accession>
<evidence type="ECO:0000256" key="7">
    <source>
        <dbReference type="ARBA" id="ARBA00023010"/>
    </source>
</evidence>
<dbReference type="PRINTS" id="PR01755">
    <property type="entry name" value="SECFTRNLCASE"/>
</dbReference>
<organism evidence="11 12">
    <name type="scientific">Candidatus Magasanikbacteria bacterium RIFCSPHIGHO2_02_FULL_47_14</name>
    <dbReference type="NCBI Taxonomy" id="1798680"/>
    <lineage>
        <taxon>Bacteria</taxon>
        <taxon>Candidatus Magasanikiibacteriota</taxon>
    </lineage>
</organism>
<feature type="transmembrane region" description="Helical" evidence="9">
    <location>
        <begin position="282"/>
        <end position="299"/>
    </location>
</feature>
<dbReference type="PANTHER" id="PTHR30081">
    <property type="entry name" value="PROTEIN-EXPORT MEMBRANE PROTEIN SEC"/>
    <property type="match status" value="1"/>
</dbReference>
<comment type="subunit">
    <text evidence="9">Forms a complex with SecD. Part of the essential Sec protein translocation apparatus which comprises SecA, SecYEG and auxiliary proteins SecDF. Other proteins may also be involved.</text>
</comment>
<dbReference type="GO" id="GO:0015450">
    <property type="term" value="F:protein-transporting ATPase activity"/>
    <property type="evidence" value="ECO:0007669"/>
    <property type="project" value="InterPro"/>
</dbReference>
<dbReference type="GO" id="GO:0065002">
    <property type="term" value="P:intracellular protein transmembrane transport"/>
    <property type="evidence" value="ECO:0007669"/>
    <property type="project" value="UniProtKB-UniRule"/>
</dbReference>
<evidence type="ECO:0000256" key="2">
    <source>
        <dbReference type="ARBA" id="ARBA00022448"/>
    </source>
</evidence>
<keyword evidence="7 9" id="KW-0811">Translocation</keyword>
<dbReference type="SUPFAM" id="SSF82866">
    <property type="entry name" value="Multidrug efflux transporter AcrB transmembrane domain"/>
    <property type="match status" value="1"/>
</dbReference>
<evidence type="ECO:0000256" key="4">
    <source>
        <dbReference type="ARBA" id="ARBA00022692"/>
    </source>
</evidence>